<proteinExistence type="predicted"/>
<dbReference type="Gene3D" id="2.130.10.10">
    <property type="entry name" value="YVTN repeat-like/Quinoprotein amine dehydrogenase"/>
    <property type="match status" value="2"/>
</dbReference>
<reference evidence="4 5" key="1">
    <citation type="journal article" date="2024" name="G3 (Bethesda)">
        <title>Genome assembly of Hibiscus sabdariffa L. provides insights into metabolisms of medicinal natural products.</title>
        <authorList>
            <person name="Kim T."/>
        </authorList>
    </citation>
    <scope>NUCLEOTIDE SEQUENCE [LARGE SCALE GENOMIC DNA]</scope>
    <source>
        <strain evidence="4">TK-2024</strain>
        <tissue evidence="4">Old leaves</tissue>
    </source>
</reference>
<name>A0ABR2BXY4_9ROSI</name>
<dbReference type="PROSITE" id="PS50082">
    <property type="entry name" value="WD_REPEATS_2"/>
    <property type="match status" value="2"/>
</dbReference>
<evidence type="ECO:0000313" key="5">
    <source>
        <dbReference type="Proteomes" id="UP001472677"/>
    </source>
</evidence>
<feature type="repeat" description="WD" evidence="1">
    <location>
        <begin position="540"/>
        <end position="573"/>
    </location>
</feature>
<dbReference type="InterPro" id="IPR036322">
    <property type="entry name" value="WD40_repeat_dom_sf"/>
</dbReference>
<dbReference type="Pfam" id="PF12657">
    <property type="entry name" value="TFIIIC_delta"/>
    <property type="match status" value="2"/>
</dbReference>
<dbReference type="EMBL" id="JBBPBM010000076">
    <property type="protein sequence ID" value="KAK8511966.1"/>
    <property type="molecule type" value="Genomic_DNA"/>
</dbReference>
<keyword evidence="1" id="KW-0853">WD repeat</keyword>
<evidence type="ECO:0000256" key="1">
    <source>
        <dbReference type="PROSITE-ProRule" id="PRU00221"/>
    </source>
</evidence>
<evidence type="ECO:0000259" key="3">
    <source>
        <dbReference type="Pfam" id="PF12657"/>
    </source>
</evidence>
<feature type="domain" description="Transcription factor IIIC 90kDa subunit N-terminal" evidence="3">
    <location>
        <begin position="111"/>
        <end position="237"/>
    </location>
</feature>
<dbReference type="InterPro" id="IPR001680">
    <property type="entry name" value="WD40_rpt"/>
</dbReference>
<dbReference type="SUPFAM" id="SSF50978">
    <property type="entry name" value="WD40 repeat-like"/>
    <property type="match status" value="1"/>
</dbReference>
<dbReference type="InterPro" id="IPR015943">
    <property type="entry name" value="WD40/YVTN_repeat-like_dom_sf"/>
</dbReference>
<comment type="caution">
    <text evidence="4">The sequence shown here is derived from an EMBL/GenBank/DDBJ whole genome shotgun (WGS) entry which is preliminary data.</text>
</comment>
<accession>A0ABR2BXY4</accession>
<feature type="compositionally biased region" description="Low complexity" evidence="2">
    <location>
        <begin position="292"/>
        <end position="306"/>
    </location>
</feature>
<feature type="repeat" description="WD" evidence="1">
    <location>
        <begin position="427"/>
        <end position="465"/>
    </location>
</feature>
<dbReference type="InterPro" id="IPR024761">
    <property type="entry name" value="TFIIIC_delta_N"/>
</dbReference>
<protein>
    <recommendedName>
        <fullName evidence="3">Transcription factor IIIC 90kDa subunit N-terminal domain-containing protein</fullName>
    </recommendedName>
</protein>
<feature type="domain" description="Transcription factor IIIC 90kDa subunit N-terminal" evidence="3">
    <location>
        <begin position="353"/>
        <end position="573"/>
    </location>
</feature>
<organism evidence="4 5">
    <name type="scientific">Hibiscus sabdariffa</name>
    <name type="common">roselle</name>
    <dbReference type="NCBI Taxonomy" id="183260"/>
    <lineage>
        <taxon>Eukaryota</taxon>
        <taxon>Viridiplantae</taxon>
        <taxon>Streptophyta</taxon>
        <taxon>Embryophyta</taxon>
        <taxon>Tracheophyta</taxon>
        <taxon>Spermatophyta</taxon>
        <taxon>Magnoliopsida</taxon>
        <taxon>eudicotyledons</taxon>
        <taxon>Gunneridae</taxon>
        <taxon>Pentapetalae</taxon>
        <taxon>rosids</taxon>
        <taxon>malvids</taxon>
        <taxon>Malvales</taxon>
        <taxon>Malvaceae</taxon>
        <taxon>Malvoideae</taxon>
        <taxon>Hibiscus</taxon>
    </lineage>
</organism>
<dbReference type="PROSITE" id="PS50294">
    <property type="entry name" value="WD_REPEATS_REGION"/>
    <property type="match status" value="1"/>
</dbReference>
<keyword evidence="5" id="KW-1185">Reference proteome</keyword>
<evidence type="ECO:0000313" key="4">
    <source>
        <dbReference type="EMBL" id="KAK8511966.1"/>
    </source>
</evidence>
<gene>
    <name evidence="4" type="ORF">V6N12_074655</name>
</gene>
<feature type="compositionally biased region" description="Polar residues" evidence="2">
    <location>
        <begin position="275"/>
        <end position="291"/>
    </location>
</feature>
<dbReference type="InterPro" id="IPR044230">
    <property type="entry name" value="GTF3C4"/>
</dbReference>
<dbReference type="Proteomes" id="UP001472677">
    <property type="component" value="Unassembled WGS sequence"/>
</dbReference>
<sequence length="994" mass="110037">MKLFSSSVDFQGNAIDEIDRGMQRDIVQGLRLGEDGSSVGPFDFVTGSEVFSLILFNAAGSGRNRTRFHSCVRQLTFYKSANLTFKSTAMASRFQAATLVDSPSYPNSIAWSDENLIAVASGHLVTILNPALPFGPRGLISIPKSEPYPIGVVKREDLASGCLLPTTLSREPRPSVRSVSWSNLGMAPNSGCLLAVCTTKGRVKLYRPPFCDFCAEWIEVLDITERLYDYFASINFEDPDSPPSEISNEPVTDHYCVDDPTDSVLVKERKRRRTNTSGVRNFGSETYCDQISSGPGSSSESEGEGPSKSRCTKSEGGKSLHQMVPAIQIRGRPSKKIPEICSLPLITADQYASRSAMLSALVVAWSPLLKLSFEICGDPENNSSNCFSLLAVGSKTGKISLWRINAPQYYSIEQSVAPTTVELIGILKAHSSWVTTISWALLASESSSPQVLLATGSSDGSVRIWVGHSEEFMKSTEVNNAPFYPLKEIINMYAAPVSVLSLMSTPSLHKMVLAVGRTSGAFEVWMGDTSMKKFNKVGSYDAHDQVVTGLAWAFDGCSLYSCSQDNFVRSWSLYGSTLSEVPIPSSSPGMRSLSDIPDVFISCLGLVVSPSNLAVAMVRSFDVNQLDHMYEARLQKAAVEFFWIGGQQQKDILSNTSLEFDIEAFPGFTEKELVHWESNILWSLKQYEHCDKPLVIWDIVAALLAFKQSAPSFVDHVLVKWLSISFADGHVETSIGKVLQHVCKRFCKATSRQLHLLNIICRRVVLSELKADEINSDLLNLGVDDANFTQDKLLNLWMELLSSSERELRERLVDFSISAYKSLASSSSTSEPGYWYPLGITQMEQWVANNNHRVHKQVKAVATKIITYKRSRRRKVEEEKEQCSYCSASVPFDSPEFALCTGLESKGQKHKLSRCAVSMQVCPITTPLWQCKCCQRWISNLAPESLFTMRQHYSLDYNSSPPSSMKVASKPLCPLCGILLQRSQPEFLLSPLPV</sequence>
<dbReference type="SMART" id="SM00320">
    <property type="entry name" value="WD40"/>
    <property type="match status" value="4"/>
</dbReference>
<evidence type="ECO:0000256" key="2">
    <source>
        <dbReference type="SAM" id="MobiDB-lite"/>
    </source>
</evidence>
<dbReference type="PANTHER" id="PTHR15496">
    <property type="entry name" value="GENERAL TRANSCRIPTION FACTOR 3C POLYPEPTIDE 4 FAMILY"/>
    <property type="match status" value="1"/>
</dbReference>
<dbReference type="PANTHER" id="PTHR15496:SF2">
    <property type="entry name" value="GENERAL TRANSCRIPTION FACTOR 3C POLYPEPTIDE 4"/>
    <property type="match status" value="1"/>
</dbReference>
<feature type="region of interest" description="Disordered" evidence="2">
    <location>
        <begin position="269"/>
        <end position="318"/>
    </location>
</feature>